<feature type="compositionally biased region" description="Basic and acidic residues" evidence="6">
    <location>
        <begin position="198"/>
        <end position="208"/>
    </location>
</feature>
<name>A0AAN7REH4_TRANT</name>
<keyword evidence="3" id="KW-0449">Lipoprotein</keyword>
<evidence type="ECO:0000256" key="3">
    <source>
        <dbReference type="ARBA" id="ARBA00023288"/>
    </source>
</evidence>
<dbReference type="Pfam" id="PF00403">
    <property type="entry name" value="HMA"/>
    <property type="match status" value="1"/>
</dbReference>
<dbReference type="InterPro" id="IPR006121">
    <property type="entry name" value="HMA_dom"/>
</dbReference>
<reference evidence="8 9" key="1">
    <citation type="journal article" date="2023" name="Hortic Res">
        <title>Pangenome of water caltrop reveals structural variations and asymmetric subgenome divergence after allopolyploidization.</title>
        <authorList>
            <person name="Zhang X."/>
            <person name="Chen Y."/>
            <person name="Wang L."/>
            <person name="Yuan Y."/>
            <person name="Fang M."/>
            <person name="Shi L."/>
            <person name="Lu R."/>
            <person name="Comes H.P."/>
            <person name="Ma Y."/>
            <person name="Chen Y."/>
            <person name="Huang G."/>
            <person name="Zhou Y."/>
            <person name="Zheng Z."/>
            <person name="Qiu Y."/>
        </authorList>
    </citation>
    <scope>NUCLEOTIDE SEQUENCE [LARGE SCALE GENOMIC DNA]</scope>
    <source>
        <strain evidence="8">F231</strain>
    </source>
</reference>
<keyword evidence="9" id="KW-1185">Reference proteome</keyword>
<feature type="compositionally biased region" description="Gly residues" evidence="6">
    <location>
        <begin position="211"/>
        <end position="232"/>
    </location>
</feature>
<proteinExistence type="inferred from homology"/>
<keyword evidence="2" id="KW-0479">Metal-binding</keyword>
<comment type="similarity">
    <text evidence="5">Belongs to the HIPP family.</text>
</comment>
<dbReference type="PROSITE" id="PS50846">
    <property type="entry name" value="HMA_2"/>
    <property type="match status" value="1"/>
</dbReference>
<feature type="region of interest" description="Disordered" evidence="6">
    <location>
        <begin position="92"/>
        <end position="125"/>
    </location>
</feature>
<dbReference type="PANTHER" id="PTHR45868">
    <property type="entry name" value="HEAVY METAL-ASSOCIATED ISOPRENYLATED PLANT PROTEIN 33-RELATED"/>
    <property type="match status" value="1"/>
</dbReference>
<feature type="compositionally biased region" description="Gly residues" evidence="6">
    <location>
        <begin position="177"/>
        <end position="195"/>
    </location>
</feature>
<sequence>MNKEETLKIQTYVLKVNIHCDGCKQKVKKVLQKIDGVFTTKIDSEQGKVTVSGIVDPALLIKKLTKSGKHAEIWGSQQNPNLNHQLNNLQIDPKNSSKEQRGHNNIGNDNKYPPPKGGGQQQFPFTPLQNQQMKAFQDLKLPPLKDLKMPGGGFKDPVQNPIQPKAVNTMLNALMNGSGGGNNGNTGSGGGGGGAKSEIAKGGKKGNDPNRGGGAGKNGGKNGGGGGSGMDGPNGTNGQNGGGDQQNHGEKGIGDRLHSMGKGLKGHGGGGGIPIGHMGAMPAIQGLPAAGQAYFQGRGPDVTNPCSNQYPHQQYLAAMMNQQRAAAMANGGDGGGGDPRFQSMMCARPATPGNYMPPNLCQYPHPYPYRYPYPPPHSYAFIHPFSDENTTSGCSIM</sequence>
<feature type="compositionally biased region" description="Basic and acidic residues" evidence="6">
    <location>
        <begin position="247"/>
        <end position="258"/>
    </location>
</feature>
<dbReference type="FunFam" id="3.30.70.100:FF:000008">
    <property type="entry name" value="Copper transport protein ATOX1"/>
    <property type="match status" value="1"/>
</dbReference>
<evidence type="ECO:0000259" key="7">
    <source>
        <dbReference type="PROSITE" id="PS50846"/>
    </source>
</evidence>
<dbReference type="PANTHER" id="PTHR45868:SF74">
    <property type="entry name" value="HEAVY METAL-ASSOCIATED ISOPRENYLATED PLANT PROTEIN 33"/>
    <property type="match status" value="1"/>
</dbReference>
<gene>
    <name evidence="8" type="ORF">SAY86_028692</name>
</gene>
<accession>A0AAN7REH4</accession>
<evidence type="ECO:0000313" key="8">
    <source>
        <dbReference type="EMBL" id="KAK4796366.1"/>
    </source>
</evidence>
<dbReference type="Proteomes" id="UP001346149">
    <property type="component" value="Unassembled WGS sequence"/>
</dbReference>
<keyword evidence="1" id="KW-0488">Methylation</keyword>
<evidence type="ECO:0000313" key="9">
    <source>
        <dbReference type="Proteomes" id="UP001346149"/>
    </source>
</evidence>
<feature type="region of interest" description="Disordered" evidence="6">
    <location>
        <begin position="173"/>
        <end position="271"/>
    </location>
</feature>
<dbReference type="GO" id="GO:0046872">
    <property type="term" value="F:metal ion binding"/>
    <property type="evidence" value="ECO:0007669"/>
    <property type="project" value="UniProtKB-KW"/>
</dbReference>
<dbReference type="AlphaFoldDB" id="A0AAN7REH4"/>
<organism evidence="8 9">
    <name type="scientific">Trapa natans</name>
    <name type="common">Water chestnut</name>
    <dbReference type="NCBI Taxonomy" id="22666"/>
    <lineage>
        <taxon>Eukaryota</taxon>
        <taxon>Viridiplantae</taxon>
        <taxon>Streptophyta</taxon>
        <taxon>Embryophyta</taxon>
        <taxon>Tracheophyta</taxon>
        <taxon>Spermatophyta</taxon>
        <taxon>Magnoliopsida</taxon>
        <taxon>eudicotyledons</taxon>
        <taxon>Gunneridae</taxon>
        <taxon>Pentapetalae</taxon>
        <taxon>rosids</taxon>
        <taxon>malvids</taxon>
        <taxon>Myrtales</taxon>
        <taxon>Lythraceae</taxon>
        <taxon>Trapa</taxon>
    </lineage>
</organism>
<evidence type="ECO:0000256" key="5">
    <source>
        <dbReference type="ARBA" id="ARBA00024045"/>
    </source>
</evidence>
<evidence type="ECO:0000256" key="1">
    <source>
        <dbReference type="ARBA" id="ARBA00022481"/>
    </source>
</evidence>
<evidence type="ECO:0000256" key="6">
    <source>
        <dbReference type="SAM" id="MobiDB-lite"/>
    </source>
</evidence>
<evidence type="ECO:0000256" key="4">
    <source>
        <dbReference type="ARBA" id="ARBA00023289"/>
    </source>
</evidence>
<evidence type="ECO:0000256" key="2">
    <source>
        <dbReference type="ARBA" id="ARBA00022723"/>
    </source>
</evidence>
<protein>
    <recommendedName>
        <fullName evidence="7">HMA domain-containing protein</fullName>
    </recommendedName>
</protein>
<dbReference type="EMBL" id="JAXQNO010000006">
    <property type="protein sequence ID" value="KAK4796366.1"/>
    <property type="molecule type" value="Genomic_DNA"/>
</dbReference>
<dbReference type="InterPro" id="IPR036163">
    <property type="entry name" value="HMA_dom_sf"/>
</dbReference>
<feature type="domain" description="HMA" evidence="7">
    <location>
        <begin position="9"/>
        <end position="72"/>
    </location>
</feature>
<dbReference type="CDD" id="cd00371">
    <property type="entry name" value="HMA"/>
    <property type="match status" value="1"/>
</dbReference>
<comment type="caution">
    <text evidence="8">The sequence shown here is derived from an EMBL/GenBank/DDBJ whole genome shotgun (WGS) entry which is preliminary data.</text>
</comment>
<dbReference type="Gene3D" id="3.30.70.100">
    <property type="match status" value="1"/>
</dbReference>
<dbReference type="SUPFAM" id="SSF55008">
    <property type="entry name" value="HMA, heavy metal-associated domain"/>
    <property type="match status" value="1"/>
</dbReference>
<keyword evidence="4" id="KW-0636">Prenylation</keyword>